<protein>
    <submittedName>
        <fullName evidence="2">Uncharacterized protein</fullName>
    </submittedName>
</protein>
<organism evidence="2 3">
    <name type="scientific">Cyphellophora attinorum</name>
    <dbReference type="NCBI Taxonomy" id="1664694"/>
    <lineage>
        <taxon>Eukaryota</taxon>
        <taxon>Fungi</taxon>
        <taxon>Dikarya</taxon>
        <taxon>Ascomycota</taxon>
        <taxon>Pezizomycotina</taxon>
        <taxon>Eurotiomycetes</taxon>
        <taxon>Chaetothyriomycetidae</taxon>
        <taxon>Chaetothyriales</taxon>
        <taxon>Cyphellophoraceae</taxon>
        <taxon>Cyphellophora</taxon>
    </lineage>
</organism>
<feature type="chain" id="PRO_5005873586" evidence="1">
    <location>
        <begin position="21"/>
        <end position="176"/>
    </location>
</feature>
<keyword evidence="3" id="KW-1185">Reference proteome</keyword>
<dbReference type="VEuPathDB" id="FungiDB:AB675_2833"/>
<name>A0A0N1HWV7_9EURO</name>
<evidence type="ECO:0000256" key="1">
    <source>
        <dbReference type="SAM" id="SignalP"/>
    </source>
</evidence>
<gene>
    <name evidence="2" type="ORF">AB675_2833</name>
</gene>
<reference evidence="2 3" key="1">
    <citation type="submission" date="2015-06" db="EMBL/GenBank/DDBJ databases">
        <title>Draft genome of the ant-associated black yeast Phialophora attae CBS 131958.</title>
        <authorList>
            <person name="Moreno L.F."/>
            <person name="Stielow B.J."/>
            <person name="de Hoog S."/>
            <person name="Vicente V.A."/>
            <person name="Weiss V.A."/>
            <person name="de Vries M."/>
            <person name="Cruz L.M."/>
            <person name="Souza E.M."/>
        </authorList>
    </citation>
    <scope>NUCLEOTIDE SEQUENCE [LARGE SCALE GENOMIC DNA]</scope>
    <source>
        <strain evidence="2 3">CBS 131958</strain>
    </source>
</reference>
<accession>A0A0N1HWV7</accession>
<evidence type="ECO:0000313" key="3">
    <source>
        <dbReference type="Proteomes" id="UP000038010"/>
    </source>
</evidence>
<dbReference type="RefSeq" id="XP_018004790.1">
    <property type="nucleotide sequence ID" value="XM_018142836.1"/>
</dbReference>
<feature type="signal peptide" evidence="1">
    <location>
        <begin position="1"/>
        <end position="20"/>
    </location>
</feature>
<comment type="caution">
    <text evidence="2">The sequence shown here is derived from an EMBL/GenBank/DDBJ whole genome shotgun (WGS) entry which is preliminary data.</text>
</comment>
<proteinExistence type="predicted"/>
<dbReference type="GeneID" id="28734716"/>
<dbReference type="Proteomes" id="UP000038010">
    <property type="component" value="Unassembled WGS sequence"/>
</dbReference>
<dbReference type="AlphaFoldDB" id="A0A0N1HWV7"/>
<evidence type="ECO:0000313" key="2">
    <source>
        <dbReference type="EMBL" id="KPI44827.1"/>
    </source>
</evidence>
<sequence length="176" mass="18834">MLGILPIFWTALSLTGLATASAPWDGPSVGTADVNFVCSYHQLVGSKNGTGPEKTCSMLKPKFKDGKVTDSGVFAGEYKTVTTAVDPSPCQNISAAAIQDQSPSGDFVVSNGGCLKATGWTHLRVFGAPHCPVDPTEKAQTQLYHLEQVFKLDITKGQYFCIVPGFKVQSFLYLKP</sequence>
<dbReference type="EMBL" id="LFJN01000002">
    <property type="protein sequence ID" value="KPI44827.1"/>
    <property type="molecule type" value="Genomic_DNA"/>
</dbReference>
<keyword evidence="1" id="KW-0732">Signal</keyword>